<dbReference type="SMART" id="SM00320">
    <property type="entry name" value="WD40"/>
    <property type="match status" value="5"/>
</dbReference>
<dbReference type="InterPro" id="IPR056551">
    <property type="entry name" value="Beta-prop_NOL10_N"/>
</dbReference>
<feature type="region of interest" description="Disordered" evidence="8">
    <location>
        <begin position="634"/>
        <end position="686"/>
    </location>
</feature>
<evidence type="ECO:0000259" key="11">
    <source>
        <dbReference type="Pfam" id="PF23098"/>
    </source>
</evidence>
<feature type="compositionally biased region" description="Basic residues" evidence="8">
    <location>
        <begin position="663"/>
        <end position="686"/>
    </location>
</feature>
<evidence type="ECO:0000256" key="2">
    <source>
        <dbReference type="ARBA" id="ARBA00005264"/>
    </source>
</evidence>
<evidence type="ECO:0000256" key="8">
    <source>
        <dbReference type="SAM" id="MobiDB-lite"/>
    </source>
</evidence>
<dbReference type="InterPro" id="IPR001680">
    <property type="entry name" value="WD40_rpt"/>
</dbReference>
<reference evidence="12" key="2">
    <citation type="submission" date="2025-05" db="UniProtKB">
        <authorList>
            <consortium name="Ensembl"/>
        </authorList>
    </citation>
    <scope>IDENTIFICATION</scope>
</reference>
<keyword evidence="4" id="KW-0853">WD repeat</keyword>
<dbReference type="InterPro" id="IPR040382">
    <property type="entry name" value="NOL10/Enp2"/>
</dbReference>
<evidence type="ECO:0000313" key="12">
    <source>
        <dbReference type="Ensembl" id="ENSGAGP00000017800.1"/>
    </source>
</evidence>
<dbReference type="Ensembl" id="ENSGAGT00000020304.1">
    <property type="protein sequence ID" value="ENSGAGP00000017800.1"/>
    <property type="gene ID" value="ENSGAGG00000013214.1"/>
</dbReference>
<protein>
    <recommendedName>
        <fullName evidence="3">Nucleolar protein 10</fullName>
    </recommendedName>
</protein>
<dbReference type="GO" id="GO:0000462">
    <property type="term" value="P:maturation of SSU-rRNA from tricistronic rRNA transcript (SSU-rRNA, 5.8S rRNA, LSU-rRNA)"/>
    <property type="evidence" value="ECO:0007669"/>
    <property type="project" value="TreeGrafter"/>
</dbReference>
<evidence type="ECO:0000256" key="7">
    <source>
        <dbReference type="ARBA" id="ARBA00023242"/>
    </source>
</evidence>
<dbReference type="Proteomes" id="UP000291020">
    <property type="component" value="Unassembled WGS sequence"/>
</dbReference>
<feature type="compositionally biased region" description="Basic and acidic residues" evidence="8">
    <location>
        <begin position="647"/>
        <end position="662"/>
    </location>
</feature>
<dbReference type="PANTHER" id="PTHR14927">
    <property type="entry name" value="NUCLEOLAR PROTEIN 10"/>
    <property type="match status" value="1"/>
</dbReference>
<dbReference type="Ensembl" id="ENSGAGT00000020302.1">
    <property type="protein sequence ID" value="ENSGAGP00000017798.1"/>
    <property type="gene ID" value="ENSGAGG00000013214.1"/>
</dbReference>
<feature type="domain" description="Nucleolar protein 10-like N-terminal" evidence="11">
    <location>
        <begin position="1"/>
        <end position="364"/>
    </location>
</feature>
<evidence type="ECO:0000313" key="13">
    <source>
        <dbReference type="Proteomes" id="UP000291020"/>
    </source>
</evidence>
<comment type="subcellular location">
    <subcellularLocation>
        <location evidence="1">Nucleus</location>
        <location evidence="1">Nucleolus</location>
    </subcellularLocation>
</comment>
<evidence type="ECO:0000256" key="5">
    <source>
        <dbReference type="ARBA" id="ARBA00022737"/>
    </source>
</evidence>
<dbReference type="AlphaFoldDB" id="A0A452HRX2"/>
<evidence type="ECO:0000259" key="10">
    <source>
        <dbReference type="Pfam" id="PF23097"/>
    </source>
</evidence>
<dbReference type="GO" id="GO:0032040">
    <property type="term" value="C:small-subunit processome"/>
    <property type="evidence" value="ECO:0007669"/>
    <property type="project" value="TreeGrafter"/>
</dbReference>
<dbReference type="InterPro" id="IPR015943">
    <property type="entry name" value="WD40/YVTN_repeat-like_dom_sf"/>
</dbReference>
<dbReference type="STRING" id="38772.ENSGAGP00000017798"/>
<dbReference type="GO" id="GO:0030686">
    <property type="term" value="C:90S preribosome"/>
    <property type="evidence" value="ECO:0007669"/>
    <property type="project" value="TreeGrafter"/>
</dbReference>
<organism evidence="12 13">
    <name type="scientific">Gopherus agassizii</name>
    <name type="common">Agassiz's desert tortoise</name>
    <dbReference type="NCBI Taxonomy" id="38772"/>
    <lineage>
        <taxon>Eukaryota</taxon>
        <taxon>Metazoa</taxon>
        <taxon>Chordata</taxon>
        <taxon>Craniata</taxon>
        <taxon>Vertebrata</taxon>
        <taxon>Euteleostomi</taxon>
        <taxon>Archelosauria</taxon>
        <taxon>Testudinata</taxon>
        <taxon>Testudines</taxon>
        <taxon>Cryptodira</taxon>
        <taxon>Durocryptodira</taxon>
        <taxon>Testudinoidea</taxon>
        <taxon>Testudinidae</taxon>
        <taxon>Gopherus</taxon>
    </lineage>
</organism>
<evidence type="ECO:0000256" key="4">
    <source>
        <dbReference type="ARBA" id="ARBA00022574"/>
    </source>
</evidence>
<feature type="region of interest" description="Disordered" evidence="8">
    <location>
        <begin position="524"/>
        <end position="558"/>
    </location>
</feature>
<dbReference type="Pfam" id="PF08159">
    <property type="entry name" value="NUC153"/>
    <property type="match status" value="1"/>
</dbReference>
<name>A0A452HRX2_9SAUR</name>
<dbReference type="FunFam" id="2.130.10.10:FF:000601">
    <property type="entry name" value="Nucleolar protein 10"/>
    <property type="match status" value="1"/>
</dbReference>
<feature type="domain" description="Nucleolar protein 10-like second" evidence="10">
    <location>
        <begin position="369"/>
        <end position="417"/>
    </location>
</feature>
<evidence type="ECO:0000256" key="3">
    <source>
        <dbReference type="ARBA" id="ARBA00015517"/>
    </source>
</evidence>
<dbReference type="SUPFAM" id="SSF50978">
    <property type="entry name" value="WD40 repeat-like"/>
    <property type="match status" value="1"/>
</dbReference>
<feature type="domain" description="NUC153" evidence="9">
    <location>
        <begin position="481"/>
        <end position="507"/>
    </location>
</feature>
<sequence>MQVTRLNEVKIYSLSTGPSLPEWISSKKKRAVQKKNVDVRRRIELIQDFNMPTVSTTIKVSRDGQYIMATGTYKPRIRCFDTYQLSLKFERCLDSEVVTFDILSDDYSKIVFLHCDRYIEFHSQHGYYYKTRIPKFGRDFSYHYPSCDLYFVGASSEVYRLNLEQGRYLNSLQTDASENNVCDINPMHCLFATGTAEGKVECWDPRTRNRVGVLDCALSSVTADTEIDGLPSISALKFNGALNMAVGTSTGQILLYDLRSNNPLVIKDHLYGLPIKSILFQDPLDLIISADSRIIKMWNKDTGKIFTSMEPEHAINDVCLYPNSGMLLMANEDPKMNIYYIPVLGPAPRWCSFLDSLTEELEENPESTVYDDYKFVTRKDLENLGLAHLIGSPLLRAYMHGFFMDIKLYHKVKMMVNPFAYEEYRKEKIRQKIEETRAQRVQLKKLPKVNKELALKLIEEEEEQQPARKKKRKNLPNILTDDRFKVMFENPDFQVDEKSEEFRLLNPLVSKISEKRKKKLKILEQQAAQEQEKEEEPEGKPSDAESSETSDDEKGWVEEVRKQRKLIRQEEKVKRQERFKEDQQTTLKPQFFEIKTGEEFRSFKDSVKKQKLTKKTLGDRLKLQEKLGTLSVSDTTVGSKQMSFKLKQSEQQKKQQEAEKQHHQERKNIRRSASHLKSKRGRRRPF</sequence>
<proteinExistence type="inferred from homology"/>
<dbReference type="Gene3D" id="2.130.10.10">
    <property type="entry name" value="YVTN repeat-like/Quinoprotein amine dehydrogenase"/>
    <property type="match status" value="1"/>
</dbReference>
<comment type="similarity">
    <text evidence="2">Belongs to the WD repeat NOL10/ENP2 family.</text>
</comment>
<dbReference type="PANTHER" id="PTHR14927:SF0">
    <property type="entry name" value="NUCLEOLAR PROTEIN 10"/>
    <property type="match status" value="1"/>
</dbReference>
<dbReference type="FunFam" id="2.130.10.10:FF:000980">
    <property type="entry name" value="Nucleolar protein 10"/>
    <property type="match status" value="1"/>
</dbReference>
<dbReference type="InterPro" id="IPR036322">
    <property type="entry name" value="WD40_repeat_dom_sf"/>
</dbReference>
<keyword evidence="6" id="KW-0175">Coiled coil</keyword>
<keyword evidence="5" id="KW-0677">Repeat</keyword>
<evidence type="ECO:0000259" key="9">
    <source>
        <dbReference type="Pfam" id="PF08159"/>
    </source>
</evidence>
<dbReference type="Pfam" id="PF23097">
    <property type="entry name" value="NOL10_2nd"/>
    <property type="match status" value="1"/>
</dbReference>
<dbReference type="Pfam" id="PF23098">
    <property type="entry name" value="Beta-prop_NOL10_N"/>
    <property type="match status" value="1"/>
</dbReference>
<keyword evidence="13" id="KW-1185">Reference proteome</keyword>
<evidence type="ECO:0000256" key="1">
    <source>
        <dbReference type="ARBA" id="ARBA00004604"/>
    </source>
</evidence>
<reference evidence="13" key="1">
    <citation type="journal article" date="2017" name="PLoS ONE">
        <title>The Agassiz's desert tortoise genome provides a resource for the conservation of a threatened species.</title>
        <authorList>
            <person name="Tollis M."/>
            <person name="DeNardo D.F."/>
            <person name="Cornelius J.A."/>
            <person name="Dolby G.A."/>
            <person name="Edwards T."/>
            <person name="Henen B.T."/>
            <person name="Karl A.E."/>
            <person name="Murphy R.W."/>
            <person name="Kusumi K."/>
        </authorList>
    </citation>
    <scope>NUCLEOTIDE SEQUENCE [LARGE SCALE GENOMIC DNA]</scope>
</reference>
<evidence type="ECO:0000256" key="6">
    <source>
        <dbReference type="ARBA" id="ARBA00023054"/>
    </source>
</evidence>
<accession>A0A452HRX2</accession>
<dbReference type="InterPro" id="IPR012580">
    <property type="entry name" value="NUC153"/>
</dbReference>
<dbReference type="InterPro" id="IPR056550">
    <property type="entry name" value="NOL10_2nd"/>
</dbReference>
<keyword evidence="7" id="KW-0539">Nucleus</keyword>